<dbReference type="Gene3D" id="3.40.50.200">
    <property type="entry name" value="Peptidase S8/S53 domain"/>
    <property type="match status" value="1"/>
</dbReference>
<evidence type="ECO:0000256" key="2">
    <source>
        <dbReference type="ARBA" id="ARBA00022670"/>
    </source>
</evidence>
<dbReference type="InterPro" id="IPR000209">
    <property type="entry name" value="Peptidase_S8/S53_dom"/>
</dbReference>
<dbReference type="InterPro" id="IPR036852">
    <property type="entry name" value="Peptidase_S8/S53_dom_sf"/>
</dbReference>
<comment type="caution">
    <text evidence="8">The sequence shown here is derived from an EMBL/GenBank/DDBJ whole genome shotgun (WGS) entry which is preliminary data.</text>
</comment>
<accession>A0ABT9NJH6</accession>
<comment type="similarity">
    <text evidence="1 5 6">Belongs to the peptidase S8 family.</text>
</comment>
<sequence length="575" mass="61159">MSALTVLGTATASTGLVPAHAGSEPASGSGWASFDAYPSRVSAAPAFAREPVVAVVEDAPDLVTLREGVDPAEVRELIAEVEGAGATVKARLGKDFPGFTGTLTPRAERILRDHPAVDLVDDNAVFTNAGIQDDAPWHLDRIDQVNRTLDGRYTFGTAKRHSNGKGVRIYVVDSGVRATHVQLRGRVGKGASAIGRLSPRKDCSGHGTHVAGLAAGRASGVAKSATIVPVRIFGCGPQTSARNVIRGINWVTKNHRKPAVMNLSLAGPPNPAVTRAVRRALKRGVHVVAAAGNDRIDACRVSPARMMNVITVGALNRQDRMTSFSNRGPCVDVWAPGQNLRSATHRRDRGTRAESGTSMAAPLVAGTLARMLQVQRKLRPVAARRALVAATPLQDRGDGYLQPVLFSGVRDDVHRAANPARVLTTNPGFEQGAAGWEATTPDLITDDPMVLAANGTWKAVLGGAGVEGSSGIRQQLTVPVNARRAWASFRLQVLTDEPVRGAYDQLAVLVYNASGDRVIGELGYFSNQHAAGHFARYEVNLRQFRGRSIHLAFVAIEDESLPTTFVIDDVYATVQ</sequence>
<dbReference type="Proteomes" id="UP001240447">
    <property type="component" value="Unassembled WGS sequence"/>
</dbReference>
<dbReference type="PROSITE" id="PS51892">
    <property type="entry name" value="SUBTILASE"/>
    <property type="match status" value="1"/>
</dbReference>
<dbReference type="PRINTS" id="PR00723">
    <property type="entry name" value="SUBTILISIN"/>
</dbReference>
<feature type="active site" description="Charge relay system" evidence="5">
    <location>
        <position position="206"/>
    </location>
</feature>
<name>A0ABT9NJH6_9ACTN</name>
<dbReference type="InterPro" id="IPR034193">
    <property type="entry name" value="PCSK9_ProteinaseK-like"/>
</dbReference>
<dbReference type="PROSITE" id="PS00137">
    <property type="entry name" value="SUBTILASE_HIS"/>
    <property type="match status" value="1"/>
</dbReference>
<evidence type="ECO:0000256" key="3">
    <source>
        <dbReference type="ARBA" id="ARBA00022801"/>
    </source>
</evidence>
<dbReference type="Pfam" id="PF00082">
    <property type="entry name" value="Peptidase_S8"/>
    <property type="match status" value="1"/>
</dbReference>
<keyword evidence="4 5" id="KW-0720">Serine protease</keyword>
<reference evidence="8 9" key="1">
    <citation type="submission" date="2023-07" db="EMBL/GenBank/DDBJ databases">
        <title>Sequencing the genomes of 1000 actinobacteria strains.</title>
        <authorList>
            <person name="Klenk H.-P."/>
        </authorList>
    </citation>
    <scope>NUCLEOTIDE SEQUENCE [LARGE SCALE GENOMIC DNA]</scope>
    <source>
        <strain evidence="8 9">GD13</strain>
    </source>
</reference>
<dbReference type="PROSITE" id="PS00138">
    <property type="entry name" value="SUBTILASE_SER"/>
    <property type="match status" value="1"/>
</dbReference>
<dbReference type="GO" id="GO:0006508">
    <property type="term" value="P:proteolysis"/>
    <property type="evidence" value="ECO:0007669"/>
    <property type="project" value="UniProtKB-KW"/>
</dbReference>
<dbReference type="PANTHER" id="PTHR43806">
    <property type="entry name" value="PEPTIDASE S8"/>
    <property type="match status" value="1"/>
</dbReference>
<proteinExistence type="inferred from homology"/>
<dbReference type="InterPro" id="IPR015500">
    <property type="entry name" value="Peptidase_S8_subtilisin-rel"/>
</dbReference>
<dbReference type="CDD" id="cd04077">
    <property type="entry name" value="Peptidases_S8_PCSK9_ProteinaseK_like"/>
    <property type="match status" value="1"/>
</dbReference>
<dbReference type="EMBL" id="JAUSQM010000001">
    <property type="protein sequence ID" value="MDP9820554.1"/>
    <property type="molecule type" value="Genomic_DNA"/>
</dbReference>
<feature type="domain" description="Peptidase S8/S53" evidence="7">
    <location>
        <begin position="164"/>
        <end position="391"/>
    </location>
</feature>
<evidence type="ECO:0000256" key="5">
    <source>
        <dbReference type="PROSITE-ProRule" id="PRU01240"/>
    </source>
</evidence>
<dbReference type="SUPFAM" id="SSF52743">
    <property type="entry name" value="Subtilisin-like"/>
    <property type="match status" value="1"/>
</dbReference>
<dbReference type="GO" id="GO:0008233">
    <property type="term" value="F:peptidase activity"/>
    <property type="evidence" value="ECO:0007669"/>
    <property type="project" value="UniProtKB-KW"/>
</dbReference>
<dbReference type="InterPro" id="IPR050131">
    <property type="entry name" value="Peptidase_S8_subtilisin-like"/>
</dbReference>
<gene>
    <name evidence="8" type="ORF">J2S59_000363</name>
</gene>
<evidence type="ECO:0000256" key="4">
    <source>
        <dbReference type="ARBA" id="ARBA00022825"/>
    </source>
</evidence>
<feature type="active site" description="Charge relay system" evidence="5">
    <location>
        <position position="173"/>
    </location>
</feature>
<dbReference type="SUPFAM" id="SSF54897">
    <property type="entry name" value="Protease propeptides/inhibitors"/>
    <property type="match status" value="1"/>
</dbReference>
<keyword evidence="9" id="KW-1185">Reference proteome</keyword>
<dbReference type="PANTHER" id="PTHR43806:SF11">
    <property type="entry name" value="CEREVISIN-RELATED"/>
    <property type="match status" value="1"/>
</dbReference>
<dbReference type="InterPro" id="IPR023827">
    <property type="entry name" value="Peptidase_S8_Asp-AS"/>
</dbReference>
<protein>
    <submittedName>
        <fullName evidence="8">Subtilisin family serine protease</fullName>
    </submittedName>
</protein>
<dbReference type="InterPro" id="IPR022398">
    <property type="entry name" value="Peptidase_S8_His-AS"/>
</dbReference>
<dbReference type="InterPro" id="IPR023828">
    <property type="entry name" value="Peptidase_S8_Ser-AS"/>
</dbReference>
<evidence type="ECO:0000313" key="9">
    <source>
        <dbReference type="Proteomes" id="UP001240447"/>
    </source>
</evidence>
<evidence type="ECO:0000313" key="8">
    <source>
        <dbReference type="EMBL" id="MDP9820554.1"/>
    </source>
</evidence>
<feature type="active site" description="Charge relay system" evidence="5">
    <location>
        <position position="358"/>
    </location>
</feature>
<keyword evidence="2 5" id="KW-0645">Protease</keyword>
<dbReference type="PROSITE" id="PS00136">
    <property type="entry name" value="SUBTILASE_ASP"/>
    <property type="match status" value="1"/>
</dbReference>
<organism evidence="8 9">
    <name type="scientific">Nocardioides massiliensis</name>
    <dbReference type="NCBI Taxonomy" id="1325935"/>
    <lineage>
        <taxon>Bacteria</taxon>
        <taxon>Bacillati</taxon>
        <taxon>Actinomycetota</taxon>
        <taxon>Actinomycetes</taxon>
        <taxon>Propionibacteriales</taxon>
        <taxon>Nocardioidaceae</taxon>
        <taxon>Nocardioides</taxon>
    </lineage>
</organism>
<evidence type="ECO:0000256" key="1">
    <source>
        <dbReference type="ARBA" id="ARBA00011073"/>
    </source>
</evidence>
<evidence type="ECO:0000259" key="7">
    <source>
        <dbReference type="Pfam" id="PF00082"/>
    </source>
</evidence>
<evidence type="ECO:0000256" key="6">
    <source>
        <dbReference type="RuleBase" id="RU003355"/>
    </source>
</evidence>
<keyword evidence="3 5" id="KW-0378">Hydrolase</keyword>